<dbReference type="PANTHER" id="PTHR10890:SF3">
    <property type="entry name" value="CYSTEINE--TRNA LIGASE, CYTOPLASMIC"/>
    <property type="match status" value="1"/>
</dbReference>
<proteinExistence type="predicted"/>
<dbReference type="InterPro" id="IPR024909">
    <property type="entry name" value="Cys-tRNA/MSH_ligase"/>
</dbReference>
<evidence type="ECO:0000256" key="4">
    <source>
        <dbReference type="SAM" id="Coils"/>
    </source>
</evidence>
<evidence type="ECO:0000259" key="5">
    <source>
        <dbReference type="Pfam" id="PF01406"/>
    </source>
</evidence>
<gene>
    <name evidence="6" type="ORF">MHBO_003371</name>
</gene>
<dbReference type="InterPro" id="IPR014729">
    <property type="entry name" value="Rossmann-like_a/b/a_fold"/>
</dbReference>
<evidence type="ECO:0000256" key="2">
    <source>
        <dbReference type="ARBA" id="ARBA00022741"/>
    </source>
</evidence>
<accession>A0ABV2AQL2</accession>
<keyword evidence="2" id="KW-0547">Nucleotide-binding</keyword>
<feature type="domain" description="tRNA synthetases class I catalytic" evidence="5">
    <location>
        <begin position="35"/>
        <end position="224"/>
    </location>
</feature>
<sequence>MSKQAHPHWEVPKPNLNKNLFVYNSLTSQKNPFYSLNENIINWYACGPTVYSSAHLGHARAYMTFDIIRRILGEYFHYDINYVMNITDIDDKIILKARRNFLLEAYLEKNEKSNLERKFKSAIEESVGNALGKLEELEEKLKLADERQKSEIEQVIKGEKVKLKSVRKMKSFSIKKLIETSQSRDVLSESLDRESGEREIDFSIFKKHSKKFEEEFFEDMKVLRTISKNKK</sequence>
<dbReference type="SUPFAM" id="SSF52374">
    <property type="entry name" value="Nucleotidylyl transferase"/>
    <property type="match status" value="1"/>
</dbReference>
<evidence type="ECO:0000256" key="3">
    <source>
        <dbReference type="ARBA" id="ARBA00022840"/>
    </source>
</evidence>
<name>A0ABV2AQL2_9EUKA</name>
<comment type="caution">
    <text evidence="6">The sequence shown here is derived from an EMBL/GenBank/DDBJ whole genome shotgun (WGS) entry which is preliminary data.</text>
</comment>
<evidence type="ECO:0000313" key="7">
    <source>
        <dbReference type="Proteomes" id="UP001439008"/>
    </source>
</evidence>
<dbReference type="PANTHER" id="PTHR10890">
    <property type="entry name" value="CYSTEINYL-TRNA SYNTHETASE"/>
    <property type="match status" value="1"/>
</dbReference>
<evidence type="ECO:0000313" key="6">
    <source>
        <dbReference type="EMBL" id="MES1921834.1"/>
    </source>
</evidence>
<keyword evidence="1" id="KW-0436">Ligase</keyword>
<organism evidence="6 7">
    <name type="scientific">Bonamia ostreae</name>
    <dbReference type="NCBI Taxonomy" id="126728"/>
    <lineage>
        <taxon>Eukaryota</taxon>
        <taxon>Sar</taxon>
        <taxon>Rhizaria</taxon>
        <taxon>Endomyxa</taxon>
        <taxon>Ascetosporea</taxon>
        <taxon>Haplosporida</taxon>
        <taxon>Bonamia</taxon>
    </lineage>
</organism>
<keyword evidence="4" id="KW-0175">Coiled coil</keyword>
<keyword evidence="7" id="KW-1185">Reference proteome</keyword>
<reference evidence="6 7" key="1">
    <citation type="journal article" date="2024" name="BMC Biol.">
        <title>Comparative genomics of Ascetosporea gives new insight into the evolutionary basis for animal parasitism in Rhizaria.</title>
        <authorList>
            <person name="Hiltunen Thoren M."/>
            <person name="Onut-Brannstrom I."/>
            <person name="Alfjorden A."/>
            <person name="Peckova H."/>
            <person name="Swords F."/>
            <person name="Hooper C."/>
            <person name="Holzer A.S."/>
            <person name="Bass D."/>
            <person name="Burki F."/>
        </authorList>
    </citation>
    <scope>NUCLEOTIDE SEQUENCE [LARGE SCALE GENOMIC DNA]</scope>
    <source>
        <strain evidence="6">20-A016</strain>
    </source>
</reference>
<dbReference type="Proteomes" id="UP001439008">
    <property type="component" value="Unassembled WGS sequence"/>
</dbReference>
<dbReference type="Gene3D" id="3.40.50.620">
    <property type="entry name" value="HUPs"/>
    <property type="match status" value="1"/>
</dbReference>
<evidence type="ECO:0000256" key="1">
    <source>
        <dbReference type="ARBA" id="ARBA00022598"/>
    </source>
</evidence>
<dbReference type="InterPro" id="IPR032678">
    <property type="entry name" value="tRNA-synt_1_cat_dom"/>
</dbReference>
<feature type="coiled-coil region" evidence="4">
    <location>
        <begin position="120"/>
        <end position="154"/>
    </location>
</feature>
<keyword evidence="3" id="KW-0067">ATP-binding</keyword>
<protein>
    <recommendedName>
        <fullName evidence="5">tRNA synthetases class I catalytic domain-containing protein</fullName>
    </recommendedName>
</protein>
<dbReference type="EMBL" id="JBDODL010001832">
    <property type="protein sequence ID" value="MES1921834.1"/>
    <property type="molecule type" value="Genomic_DNA"/>
</dbReference>
<dbReference type="Pfam" id="PF01406">
    <property type="entry name" value="tRNA-synt_1e"/>
    <property type="match status" value="1"/>
</dbReference>